<dbReference type="PANTHER" id="PTHR43244:SF1">
    <property type="entry name" value="5,10-METHYLENETETRAHYDROMETHANOPTERIN REDUCTASE"/>
    <property type="match status" value="1"/>
</dbReference>
<dbReference type="Gene3D" id="3.20.20.30">
    <property type="entry name" value="Luciferase-like domain"/>
    <property type="match status" value="1"/>
</dbReference>
<organism evidence="4 5">
    <name type="scientific">Mycobacterium kansasii</name>
    <dbReference type="NCBI Taxonomy" id="1768"/>
    <lineage>
        <taxon>Bacteria</taxon>
        <taxon>Bacillati</taxon>
        <taxon>Actinomycetota</taxon>
        <taxon>Actinomycetes</taxon>
        <taxon>Mycobacteriales</taxon>
        <taxon>Mycobacteriaceae</taxon>
        <taxon>Mycobacterium</taxon>
    </lineage>
</organism>
<evidence type="ECO:0000256" key="2">
    <source>
        <dbReference type="SAM" id="MobiDB-lite"/>
    </source>
</evidence>
<feature type="region of interest" description="Disordered" evidence="2">
    <location>
        <begin position="118"/>
        <end position="137"/>
    </location>
</feature>
<dbReference type="Proteomes" id="UP000516380">
    <property type="component" value="Chromosome"/>
</dbReference>
<dbReference type="GO" id="GO:0016705">
    <property type="term" value="F:oxidoreductase activity, acting on paired donors, with incorporation or reduction of molecular oxygen"/>
    <property type="evidence" value="ECO:0007669"/>
    <property type="project" value="InterPro"/>
</dbReference>
<evidence type="ECO:0000313" key="4">
    <source>
        <dbReference type="EMBL" id="BCI91631.1"/>
    </source>
</evidence>
<evidence type="ECO:0000256" key="1">
    <source>
        <dbReference type="ARBA" id="ARBA00023002"/>
    </source>
</evidence>
<accession>A0A7G1IKV4</accession>
<dbReference type="InterPro" id="IPR011251">
    <property type="entry name" value="Luciferase-like_dom"/>
</dbReference>
<reference evidence="4 5" key="1">
    <citation type="submission" date="2020-07" db="EMBL/GenBank/DDBJ databases">
        <title>Mycobacterium kansasii (former subtype) with zoonotic potential isolated from diseased indoor pet cat, Japan.</title>
        <authorList>
            <person name="Fukano H."/>
            <person name="Terazono T."/>
            <person name="Hoshino Y."/>
        </authorList>
    </citation>
    <scope>NUCLEOTIDE SEQUENCE [LARGE SCALE GENOMIC DNA]</scope>
    <source>
        <strain evidence="4 5">Kuro-I</strain>
    </source>
</reference>
<keyword evidence="5" id="KW-1185">Reference proteome</keyword>
<dbReference type="InterPro" id="IPR036661">
    <property type="entry name" value="Luciferase-like_sf"/>
</dbReference>
<dbReference type="EMBL" id="AP023343">
    <property type="protein sequence ID" value="BCI91631.1"/>
    <property type="molecule type" value="Genomic_DNA"/>
</dbReference>
<protein>
    <recommendedName>
        <fullName evidence="3">Luciferase-like domain-containing protein</fullName>
    </recommendedName>
</protein>
<sequence length="137" mass="14602">MAELKLGYKASAEQFAPRELVELGVAAEAHGMDSATVSDHFQPWRHKGGHAPFSLSWMTAVGERTKRVLLGTSVLTPTFRYNPAVIAQAFATMACLYPDRVFLGVGTGEALNEIATGYEGPGQTSRNASPGCANRCG</sequence>
<evidence type="ECO:0000313" key="5">
    <source>
        <dbReference type="Proteomes" id="UP000516380"/>
    </source>
</evidence>
<dbReference type="InterPro" id="IPR050564">
    <property type="entry name" value="F420-G6PD/mer"/>
</dbReference>
<evidence type="ECO:0000259" key="3">
    <source>
        <dbReference type="Pfam" id="PF00296"/>
    </source>
</evidence>
<feature type="domain" description="Luciferase-like" evidence="3">
    <location>
        <begin position="11"/>
        <end position="116"/>
    </location>
</feature>
<dbReference type="AlphaFoldDB" id="A0A7G1IKV4"/>
<dbReference type="SUPFAM" id="SSF51679">
    <property type="entry name" value="Bacterial luciferase-like"/>
    <property type="match status" value="1"/>
</dbReference>
<dbReference type="PANTHER" id="PTHR43244">
    <property type="match status" value="1"/>
</dbReference>
<dbReference type="Pfam" id="PF00296">
    <property type="entry name" value="Bac_luciferase"/>
    <property type="match status" value="1"/>
</dbReference>
<proteinExistence type="predicted"/>
<keyword evidence="1" id="KW-0560">Oxidoreductase</keyword>
<name>A0A7G1IKV4_MYCKA</name>
<gene>
    <name evidence="4" type="ORF">NIIDMKKI_68370</name>
</gene>